<evidence type="ECO:0000313" key="5">
    <source>
        <dbReference type="EMBL" id="QGA80324.1"/>
    </source>
</evidence>
<dbReference type="AlphaFoldDB" id="A0A5Q0UFL4"/>
<keyword evidence="6" id="KW-1185">Reference proteome</keyword>
<dbReference type="PANTHER" id="PTHR47635">
    <property type="entry name" value="CUB DOMAIN-CONTAINING PROTEIN"/>
    <property type="match status" value="1"/>
</dbReference>
<feature type="region of interest" description="Disordered" evidence="3">
    <location>
        <begin position="382"/>
        <end position="401"/>
    </location>
</feature>
<gene>
    <name evidence="5" type="ORF">LC1Nh_0423</name>
</gene>
<accession>A0A5Q0UFL4</accession>
<evidence type="ECO:0000313" key="6">
    <source>
        <dbReference type="Proteomes" id="UP000377803"/>
    </source>
</evidence>
<dbReference type="InterPro" id="IPR006558">
    <property type="entry name" value="LamG-like"/>
</dbReference>
<dbReference type="Pfam" id="PF13385">
    <property type="entry name" value="Laminin_G_3"/>
    <property type="match status" value="3"/>
</dbReference>
<dbReference type="RefSeq" id="WP_153550063.1">
    <property type="nucleotide sequence ID" value="NZ_CP040089.1"/>
</dbReference>
<dbReference type="SUPFAM" id="SSF49899">
    <property type="entry name" value="Concanavalin A-like lectins/glucanases"/>
    <property type="match status" value="3"/>
</dbReference>
<keyword evidence="5" id="KW-0430">Lectin</keyword>
<protein>
    <submittedName>
        <fullName evidence="5">Concanavalin A-like lectin/glucanases superfamily</fullName>
    </submittedName>
</protein>
<feature type="domain" description="LamG-like jellyroll fold" evidence="4">
    <location>
        <begin position="62"/>
        <end position="192"/>
    </location>
</feature>
<dbReference type="GO" id="GO:0030246">
    <property type="term" value="F:carbohydrate binding"/>
    <property type="evidence" value="ECO:0007669"/>
    <property type="project" value="UniProtKB-KW"/>
</dbReference>
<dbReference type="Proteomes" id="UP000377803">
    <property type="component" value="Chromosome"/>
</dbReference>
<dbReference type="SMART" id="SM00560">
    <property type="entry name" value="LamGL"/>
    <property type="match status" value="3"/>
</dbReference>
<dbReference type="InterPro" id="IPR013320">
    <property type="entry name" value="ConA-like_dom_sf"/>
</dbReference>
<dbReference type="PANTHER" id="PTHR47635:SF2">
    <property type="entry name" value="LAMG-LIKE JELLYROLL FOLD DOMAIN-CONTAINING PROTEIN"/>
    <property type="match status" value="1"/>
</dbReference>
<dbReference type="KEGG" id="ncon:LC1Nh_0423"/>
<dbReference type="Gene3D" id="2.60.120.200">
    <property type="match status" value="3"/>
</dbReference>
<evidence type="ECO:0000256" key="3">
    <source>
        <dbReference type="SAM" id="MobiDB-lite"/>
    </source>
</evidence>
<feature type="domain" description="LamG-like jellyroll fold" evidence="4">
    <location>
        <begin position="434"/>
        <end position="572"/>
    </location>
</feature>
<dbReference type="EMBL" id="CP040089">
    <property type="protein sequence ID" value="QGA80324.1"/>
    <property type="molecule type" value="Genomic_DNA"/>
</dbReference>
<proteinExistence type="predicted"/>
<organism evidence="5 6">
    <name type="scientific">Candidatus Nanohalobium constans</name>
    <dbReference type="NCBI Taxonomy" id="2565781"/>
    <lineage>
        <taxon>Archaea</taxon>
        <taxon>Candidatus Nanohalarchaeota</taxon>
        <taxon>Candidatus Nanohalobia</taxon>
        <taxon>Candidatus Nanohalobiales</taxon>
        <taxon>Candidatus Nanohalobiaceae</taxon>
        <taxon>Candidatus Nanohalobium</taxon>
    </lineage>
</organism>
<reference evidence="6" key="1">
    <citation type="submission" date="2019-05" db="EMBL/GenBank/DDBJ databases">
        <title>Candidatus Nanohalobium constans, a novel model system to study the DPANN nano-sized archaea: genomic and physiological characterization of a nanoarchaeon co-cultured with its chitinotrophic host.</title>
        <authorList>
            <person name="La Cono V."/>
            <person name="Arcadi E."/>
            <person name="Crisafi F."/>
            <person name="Denaro R."/>
            <person name="La Spada G."/>
            <person name="Messina E."/>
            <person name="Smedile F."/>
            <person name="Toshchakov S.V."/>
            <person name="Shevchenko M.A."/>
            <person name="Golyshin P.N."/>
            <person name="Golyshina O.V."/>
            <person name="Ferrer M."/>
            <person name="Rohde M."/>
            <person name="Mushegian A."/>
            <person name="Sorokin D.Y."/>
            <person name="Giuliano L."/>
            <person name="Yakimov M.M."/>
        </authorList>
    </citation>
    <scope>NUCLEOTIDE SEQUENCE [LARGE SCALE GENOMIC DNA]</scope>
    <source>
        <strain evidence="6">LC1Nh</strain>
    </source>
</reference>
<keyword evidence="1" id="KW-0732">Signal</keyword>
<evidence type="ECO:0000259" key="4">
    <source>
        <dbReference type="SMART" id="SM00560"/>
    </source>
</evidence>
<feature type="domain" description="LamG-like jellyroll fold" evidence="4">
    <location>
        <begin position="812"/>
        <end position="947"/>
    </location>
</feature>
<name>A0A5Q0UFL4_9ARCH</name>
<evidence type="ECO:0000256" key="2">
    <source>
        <dbReference type="ARBA" id="ARBA00023157"/>
    </source>
</evidence>
<evidence type="ECO:0000256" key="1">
    <source>
        <dbReference type="ARBA" id="ARBA00022729"/>
    </source>
</evidence>
<sequence length="982" mass="108192">MSLVGWWKLDGSAEDSIGSYNGYEQGSPSYSNGKIGDCYDNTSGGSNGVELIRHSDFVEYEDYYSFSLWFKSTTTSGNGGARIISRDYSEYATVLLSQNESSPQSSSNKGLPDFSVSVNQWHHLAFSVDVGSDEARIFLDGELVGTSSTHNTEANRPYVIGGNTEGDGDISGNHFEGKIDDVRLYDHKLSKKEVKQLSRAKVLHYKFDDFAEYTENIIKDSRLEEPDMDYGWKGNASSNTVTKEDNSAPYPEVVRLEKTGSDDQWHGMHDNTEVVSLSSGDHVTYSGWYRLESGATQKNLAGLNWVSDGWDTKGSKSITMEDDELWHRFEITVEITQDYSDGFQPGLKWAYSTDQQWLELCGVQIETKDHATPFVAGTRKDKVVDSSGQGNHGPLDSDTPTWIENSKIGSGAYSFEGDKIPVKNLYYDSASQLPELTLSAWIKVDSSGQVINSWDRSEFWRFGVGGSTGSNAIDIGLADENGVSDISANTDVTDGNWHHVVFVYDHGSVTFYLDGEVDGTASTGGNAIGQNLTRYGFIGDYSEADSFNTGSGGSFTGEMDDIRIYHSALNQSEIQQLYKQRASIDGGGNLHSHELHEAENKFDDFAGGVNSDTEVLGAQDGFENVYKVDARENDSYENFLTNLVKTSDWSNSGSGNYLYLVYWAKGNNIPDWSRSENIQYPSPSTSEYQKYVFRNDGQNSRDEYFRQFFGNSDSTSYAYIADPKIFTQSEYKKRNGVKSSGIYSMDEFNEIGPGADSLVGYWPLDGDTRDYSGNGNHGTNNGATVTSGLGQSAYSFDGTSSYISGSGSFTFDNLTFSAWVRYDSDASGGSGSLGNAVISSQSPTFQSSLYADMDSNEQLFYVYPDNASSSTIVSTSISKGKWLFVTGVVRGSNVVLYINGIEKGSNTLDTDGSISWGDPFIGRGNSSEYLDGKIQDVRIFNRALTEEEIKTLYNLTDPRQDQRAIQGKDGTVYTKGEFNELL</sequence>
<keyword evidence="2" id="KW-1015">Disulfide bond</keyword>
<dbReference type="OrthoDB" id="38162at2157"/>
<dbReference type="GeneID" id="42364807"/>